<organism evidence="11 12">
    <name type="scientific">Acanthosepion pharaonis</name>
    <name type="common">Pharaoh cuttlefish</name>
    <name type="synonym">Sepia pharaonis</name>
    <dbReference type="NCBI Taxonomy" id="158019"/>
    <lineage>
        <taxon>Eukaryota</taxon>
        <taxon>Metazoa</taxon>
        <taxon>Spiralia</taxon>
        <taxon>Lophotrochozoa</taxon>
        <taxon>Mollusca</taxon>
        <taxon>Cephalopoda</taxon>
        <taxon>Coleoidea</taxon>
        <taxon>Decapodiformes</taxon>
        <taxon>Sepiida</taxon>
        <taxon>Sepiina</taxon>
        <taxon>Sepiidae</taxon>
        <taxon>Acanthosepion</taxon>
    </lineage>
</organism>
<feature type="repeat" description="TPR" evidence="8">
    <location>
        <begin position="73"/>
        <end position="106"/>
    </location>
</feature>
<dbReference type="InterPro" id="IPR019734">
    <property type="entry name" value="TPR_rpt"/>
</dbReference>
<dbReference type="Proteomes" id="UP000597762">
    <property type="component" value="Unassembled WGS sequence"/>
</dbReference>
<evidence type="ECO:0000256" key="8">
    <source>
        <dbReference type="PROSITE-ProRule" id="PRU00339"/>
    </source>
</evidence>
<dbReference type="Gene3D" id="6.10.140.2220">
    <property type="match status" value="1"/>
</dbReference>
<dbReference type="GO" id="GO:0045814">
    <property type="term" value="P:negative regulation of gene expression, epigenetic"/>
    <property type="evidence" value="ECO:0007669"/>
    <property type="project" value="TreeGrafter"/>
</dbReference>
<dbReference type="SUPFAM" id="SSF144232">
    <property type="entry name" value="HIT/MYND zinc finger-like"/>
    <property type="match status" value="1"/>
</dbReference>
<dbReference type="InterPro" id="IPR001214">
    <property type="entry name" value="SET_dom"/>
</dbReference>
<dbReference type="Pfam" id="PF00856">
    <property type="entry name" value="SET"/>
    <property type="match status" value="1"/>
</dbReference>
<dbReference type="Pfam" id="PF01753">
    <property type="entry name" value="zf-MYND"/>
    <property type="match status" value="1"/>
</dbReference>
<dbReference type="EMBL" id="CAHIKZ030002064">
    <property type="protein sequence ID" value="CAE1280414.1"/>
    <property type="molecule type" value="Genomic_DNA"/>
</dbReference>
<evidence type="ECO:0000256" key="3">
    <source>
        <dbReference type="ARBA" id="ARBA00022691"/>
    </source>
</evidence>
<evidence type="ECO:0000256" key="5">
    <source>
        <dbReference type="ARBA" id="ARBA00022771"/>
    </source>
</evidence>
<keyword evidence="2" id="KW-0808">Transferase</keyword>
<evidence type="ECO:0000313" key="12">
    <source>
        <dbReference type="Proteomes" id="UP000597762"/>
    </source>
</evidence>
<dbReference type="PANTHER" id="PTHR46402:SF2">
    <property type="entry name" value="HISTONE-LYSINE N-TRIMETHYLTRANSFERASE SMYD5"/>
    <property type="match status" value="1"/>
</dbReference>
<evidence type="ECO:0000256" key="6">
    <source>
        <dbReference type="ARBA" id="ARBA00022833"/>
    </source>
</evidence>
<feature type="domain" description="SET" evidence="9">
    <location>
        <begin position="290"/>
        <end position="632"/>
    </location>
</feature>
<dbReference type="SUPFAM" id="SSF82199">
    <property type="entry name" value="SET domain"/>
    <property type="match status" value="1"/>
</dbReference>
<dbReference type="Pfam" id="PF13181">
    <property type="entry name" value="TPR_8"/>
    <property type="match status" value="2"/>
</dbReference>
<dbReference type="PROSITE" id="PS50280">
    <property type="entry name" value="SET"/>
    <property type="match status" value="1"/>
</dbReference>
<dbReference type="PROSITE" id="PS50005">
    <property type="entry name" value="TPR"/>
    <property type="match status" value="1"/>
</dbReference>
<evidence type="ECO:0000313" key="11">
    <source>
        <dbReference type="EMBL" id="CAE1280414.1"/>
    </source>
</evidence>
<dbReference type="SUPFAM" id="SSF48452">
    <property type="entry name" value="TPR-like"/>
    <property type="match status" value="2"/>
</dbReference>
<sequence length="767" mass="86413">MSQSILEEGNKFLLAENYKAALSSYNVVLSSKPDAETQIQSLQKRSQCYLALGDIDHAIEDALEVIKSNPDITDGYTLHGKALTKANRFEDALMAFRKGLEIDPNDKVITENLREMQKAIVSSYEKKEKGKDMSYNAVNLCSQEPYPGDDELAEYEREIIELKGYNKLPSVYCGMPDPELALKYLQLARKENKAGNLTTALKSYEISLEKDPLNFDTWTEKAAILQKLERHGDAFQCVSAVPAECRSADIWKLGGSILSDLDLPVTSETWLRRATQLSQRKDIEAATLFQKVRVHRLYDPLTKGTKVRIDFTEYGRAVVAKEDVKAGDIIFTDQPTVFAQLLQNMNVLACPNCAKSLMSPQDYFGAPVIKKNKNLKAAVDKYWPRLSRVPCTGCNEETYCSEQCREEAWNNYHEPLCPSINSKVHLLYDLCKKIRETSNSDQSLWCGSFSPVMMARIWASIACHAKRLAKESGHTVPTQAQWALAKTPYRRFIAYGVPGMGKSYAGIYQVMRDIFNAAPEGMSCDISLRDFEGRYFQLACNVQCFSDGCNPLHCFLKSIADKQQYAHLSNLVDPDNVPEANFAGVFPVQACFNHSCANTAEVMDGVCNGRPGIQVRARMDVKAGNEIFTTYIDTSILKRERRALLFRGYNFWCNCLRCQYEGEGPEICANCETKAPEGKHAKRSPGKPDTRLFAQNSISASNQGLPCDVWLYRLGSFPDFSEIPFFEPSGQKELHSFSFSFFLFLSFSFRLSLFFSLSFSLAHFPCF</sequence>
<evidence type="ECO:0000256" key="1">
    <source>
        <dbReference type="ARBA" id="ARBA00022603"/>
    </source>
</evidence>
<comment type="caution">
    <text evidence="11">The sequence shown here is derived from an EMBL/GenBank/DDBJ whole genome shotgun (WGS) entry which is preliminary data.</text>
</comment>
<keyword evidence="3" id="KW-0949">S-adenosyl-L-methionine</keyword>
<evidence type="ECO:0000256" key="2">
    <source>
        <dbReference type="ARBA" id="ARBA00022679"/>
    </source>
</evidence>
<dbReference type="GO" id="GO:0008270">
    <property type="term" value="F:zinc ion binding"/>
    <property type="evidence" value="ECO:0007669"/>
    <property type="project" value="UniProtKB-KW"/>
</dbReference>
<accession>A0A812CY44</accession>
<dbReference type="PROSITE" id="PS50865">
    <property type="entry name" value="ZF_MYND_2"/>
    <property type="match status" value="1"/>
</dbReference>
<name>A0A812CY44_ACAPH</name>
<evidence type="ECO:0000256" key="4">
    <source>
        <dbReference type="ARBA" id="ARBA00022723"/>
    </source>
</evidence>
<keyword evidence="4" id="KW-0479">Metal-binding</keyword>
<evidence type="ECO:0000259" key="10">
    <source>
        <dbReference type="PROSITE" id="PS50865"/>
    </source>
</evidence>
<keyword evidence="12" id="KW-1185">Reference proteome</keyword>
<dbReference type="InterPro" id="IPR046341">
    <property type="entry name" value="SET_dom_sf"/>
</dbReference>
<dbReference type="Gene3D" id="1.25.40.10">
    <property type="entry name" value="Tetratricopeptide repeat domain"/>
    <property type="match status" value="2"/>
</dbReference>
<proteinExistence type="predicted"/>
<dbReference type="CDD" id="cd20071">
    <property type="entry name" value="SET_SMYD"/>
    <property type="match status" value="1"/>
</dbReference>
<feature type="domain" description="MYND-type" evidence="10">
    <location>
        <begin position="350"/>
        <end position="417"/>
    </location>
</feature>
<keyword evidence="6" id="KW-0862">Zinc</keyword>
<keyword evidence="5 7" id="KW-0863">Zinc-finger</keyword>
<protein>
    <submittedName>
        <fullName evidence="11">Uncharacterized protein</fullName>
    </submittedName>
</protein>
<dbReference type="SMART" id="SM00028">
    <property type="entry name" value="TPR"/>
    <property type="match status" value="4"/>
</dbReference>
<reference evidence="11" key="1">
    <citation type="submission" date="2021-01" db="EMBL/GenBank/DDBJ databases">
        <authorList>
            <person name="Li R."/>
            <person name="Bekaert M."/>
        </authorList>
    </citation>
    <scope>NUCLEOTIDE SEQUENCE</scope>
    <source>
        <strain evidence="11">Farmed</strain>
    </source>
</reference>
<evidence type="ECO:0000256" key="7">
    <source>
        <dbReference type="PROSITE-ProRule" id="PRU00134"/>
    </source>
</evidence>
<dbReference type="InterPro" id="IPR002893">
    <property type="entry name" value="Znf_MYND"/>
</dbReference>
<dbReference type="AlphaFoldDB" id="A0A812CY44"/>
<keyword evidence="1" id="KW-0489">Methyltransferase</keyword>
<dbReference type="InterPro" id="IPR011990">
    <property type="entry name" value="TPR-like_helical_dom_sf"/>
</dbReference>
<dbReference type="PANTHER" id="PTHR46402">
    <property type="entry name" value="SET AND MYND DOMAIN-CONTAINING PROTEIN 5"/>
    <property type="match status" value="1"/>
</dbReference>
<evidence type="ECO:0000259" key="9">
    <source>
        <dbReference type="PROSITE" id="PS50280"/>
    </source>
</evidence>
<dbReference type="OrthoDB" id="5945798at2759"/>
<gene>
    <name evidence="11" type="ORF">SPHA_42308</name>
</gene>
<keyword evidence="8" id="KW-0802">TPR repeat</keyword>
<dbReference type="GO" id="GO:0042799">
    <property type="term" value="F:histone H4K20 methyltransferase activity"/>
    <property type="evidence" value="ECO:0007669"/>
    <property type="project" value="TreeGrafter"/>
</dbReference>
<dbReference type="Gene3D" id="2.170.270.10">
    <property type="entry name" value="SET domain"/>
    <property type="match status" value="2"/>
</dbReference>
<dbReference type="GO" id="GO:0032259">
    <property type="term" value="P:methylation"/>
    <property type="evidence" value="ECO:0007669"/>
    <property type="project" value="UniProtKB-KW"/>
</dbReference>